<feature type="compositionally biased region" description="Basic and acidic residues" evidence="4">
    <location>
        <begin position="47"/>
        <end position="57"/>
    </location>
</feature>
<feature type="region of interest" description="Disordered" evidence="4">
    <location>
        <begin position="31"/>
        <end position="126"/>
    </location>
</feature>
<keyword evidence="3" id="KW-0539">Nucleus</keyword>
<feature type="compositionally biased region" description="Basic and acidic residues" evidence="4">
    <location>
        <begin position="72"/>
        <end position="84"/>
    </location>
</feature>
<comment type="similarity">
    <text evidence="2">Belongs to the BRX family.</text>
</comment>
<feature type="compositionally biased region" description="Acidic residues" evidence="4">
    <location>
        <begin position="244"/>
        <end position="253"/>
    </location>
</feature>
<feature type="compositionally biased region" description="Low complexity" evidence="4">
    <location>
        <begin position="191"/>
        <end position="211"/>
    </location>
</feature>
<feature type="compositionally biased region" description="Acidic residues" evidence="4">
    <location>
        <begin position="96"/>
        <end position="110"/>
    </location>
</feature>
<evidence type="ECO:0000259" key="5">
    <source>
        <dbReference type="PROSITE" id="PS51514"/>
    </source>
</evidence>
<dbReference type="PANTHER" id="PTHR46058">
    <property type="entry name" value="PROTEIN BREVIS RADIX-LIKE 1"/>
    <property type="match status" value="1"/>
</dbReference>
<feature type="domain" description="BRX" evidence="5">
    <location>
        <begin position="265"/>
        <end position="321"/>
    </location>
</feature>
<evidence type="ECO:0000256" key="3">
    <source>
        <dbReference type="ARBA" id="ARBA00023242"/>
    </source>
</evidence>
<accession>N1QR16</accession>
<comment type="subcellular location">
    <subcellularLocation>
        <location evidence="1">Nucleus</location>
    </subcellularLocation>
</comment>
<dbReference type="PROSITE" id="PS51514">
    <property type="entry name" value="BRX"/>
    <property type="match status" value="2"/>
</dbReference>
<evidence type="ECO:0000256" key="1">
    <source>
        <dbReference type="ARBA" id="ARBA00004123"/>
    </source>
</evidence>
<dbReference type="Pfam" id="PF08381">
    <property type="entry name" value="BRX"/>
    <property type="match status" value="2"/>
</dbReference>
<dbReference type="PANTHER" id="PTHR46058:SF16">
    <property type="entry name" value="PROTEIN BREVIS RADIX-LIKE 5-RELATED"/>
    <property type="match status" value="1"/>
</dbReference>
<evidence type="ECO:0000256" key="4">
    <source>
        <dbReference type="SAM" id="MobiDB-lite"/>
    </source>
</evidence>
<feature type="domain" description="BRX" evidence="5">
    <location>
        <begin position="106"/>
        <end position="161"/>
    </location>
</feature>
<dbReference type="AlphaFoldDB" id="N1QR16"/>
<evidence type="ECO:0000256" key="2">
    <source>
        <dbReference type="ARBA" id="ARBA00009057"/>
    </source>
</evidence>
<reference evidence="6" key="1">
    <citation type="submission" date="2015-06" db="UniProtKB">
        <authorList>
            <consortium name="EnsemblPlants"/>
        </authorList>
    </citation>
    <scope>IDENTIFICATION</scope>
</reference>
<dbReference type="InterPro" id="IPR013591">
    <property type="entry name" value="Brevis_radix_dom"/>
</dbReference>
<protein>
    <recommendedName>
        <fullName evidence="5">BRX domain-containing protein</fullName>
    </recommendedName>
</protein>
<evidence type="ECO:0000313" key="6">
    <source>
        <dbReference type="EnsemblPlants" id="EMT02029"/>
    </source>
</evidence>
<organism evidence="6">
    <name type="scientific">Aegilops tauschii</name>
    <name type="common">Tausch's goatgrass</name>
    <name type="synonym">Aegilops squarrosa</name>
    <dbReference type="NCBI Taxonomy" id="37682"/>
    <lineage>
        <taxon>Eukaryota</taxon>
        <taxon>Viridiplantae</taxon>
        <taxon>Streptophyta</taxon>
        <taxon>Embryophyta</taxon>
        <taxon>Tracheophyta</taxon>
        <taxon>Spermatophyta</taxon>
        <taxon>Magnoliopsida</taxon>
        <taxon>Liliopsida</taxon>
        <taxon>Poales</taxon>
        <taxon>Poaceae</taxon>
        <taxon>BOP clade</taxon>
        <taxon>Pooideae</taxon>
        <taxon>Triticodae</taxon>
        <taxon>Triticeae</taxon>
        <taxon>Triticinae</taxon>
        <taxon>Aegilops</taxon>
    </lineage>
</organism>
<sequence>MHVCFRGGAGDSRAARSIRGLAKNMKAMSLKAKAAGGVGHARRRQRREADPRERYKDGSGPTSAKIAPAQLQDDRRHDHLLHTEEDCDKGCSPSLDADDDAGDGCEEWGAEPDPGVMMPRAPRPDGTNRLRKVRFRDELFDDWAAQSWWADNHDRIVELYSLVNQADGGGNDDTPVTPCQSESDEEEPLPDDAMAAGEPSSGSRSSGTAGSPILGLVTAPDTLRGCKTPPAVTSTPKAVAPVAQEDDEEEEGDISDHQQRNTPWTEWVEEYEPGVFITVRAYPDHPLQLRHVELSREKFGEPISLCKILHKIASKVVSNRLKVILLEIISKEQSAFVPSWLITDNITSAYECLHFMKRNKVKRKRLRALKLDMMKVSHLRFADDRLMFFMTNRFHGKKCKIKVLGGLGLRDIELFNLALLARQAWYIL</sequence>
<dbReference type="GO" id="GO:0005634">
    <property type="term" value="C:nucleus"/>
    <property type="evidence" value="ECO:0007669"/>
    <property type="project" value="UniProtKB-SubCell"/>
</dbReference>
<feature type="region of interest" description="Disordered" evidence="4">
    <location>
        <begin position="165"/>
        <end position="260"/>
    </location>
</feature>
<dbReference type="EnsemblPlants" id="EMT02029">
    <property type="protein sequence ID" value="EMT02029"/>
    <property type="gene ID" value="F775_03842"/>
</dbReference>
<dbReference type="InterPro" id="IPR044532">
    <property type="entry name" value="BRX-like"/>
</dbReference>
<name>N1QR16_AEGTA</name>
<proteinExistence type="inferred from homology"/>